<evidence type="ECO:0000256" key="5">
    <source>
        <dbReference type="ARBA" id="ARBA00023136"/>
    </source>
</evidence>
<evidence type="ECO:0000256" key="6">
    <source>
        <dbReference type="ARBA" id="ARBA00023310"/>
    </source>
</evidence>
<evidence type="ECO:0000313" key="7">
    <source>
        <dbReference type="EMBL" id="MFD2276700.1"/>
    </source>
</evidence>
<dbReference type="Pfam" id="PF00213">
    <property type="entry name" value="OSCP"/>
    <property type="match status" value="1"/>
</dbReference>
<evidence type="ECO:0000256" key="1">
    <source>
        <dbReference type="ARBA" id="ARBA00004370"/>
    </source>
</evidence>
<dbReference type="InterPro" id="IPR000711">
    <property type="entry name" value="ATPase_OSCP/dsu"/>
</dbReference>
<comment type="caution">
    <text evidence="7">The sequence shown here is derived from an EMBL/GenBank/DDBJ whole genome shotgun (WGS) entry which is preliminary data.</text>
</comment>
<keyword evidence="4" id="KW-0406">Ion transport</keyword>
<proteinExistence type="predicted"/>
<evidence type="ECO:0000256" key="2">
    <source>
        <dbReference type="ARBA" id="ARBA00022448"/>
    </source>
</evidence>
<evidence type="ECO:0000256" key="3">
    <source>
        <dbReference type="ARBA" id="ARBA00022781"/>
    </source>
</evidence>
<dbReference type="EMBL" id="JBHUJC010000026">
    <property type="protein sequence ID" value="MFD2276700.1"/>
    <property type="molecule type" value="Genomic_DNA"/>
</dbReference>
<keyword evidence="2" id="KW-0813">Transport</keyword>
<organism evidence="7 8">
    <name type="scientific">Rubritalea spongiae</name>
    <dbReference type="NCBI Taxonomy" id="430797"/>
    <lineage>
        <taxon>Bacteria</taxon>
        <taxon>Pseudomonadati</taxon>
        <taxon>Verrucomicrobiota</taxon>
        <taxon>Verrucomicrobiia</taxon>
        <taxon>Verrucomicrobiales</taxon>
        <taxon>Rubritaleaceae</taxon>
        <taxon>Rubritalea</taxon>
    </lineage>
</organism>
<dbReference type="RefSeq" id="WP_377094655.1">
    <property type="nucleotide sequence ID" value="NZ_JBHSJM010000001.1"/>
</dbReference>
<gene>
    <name evidence="7" type="ORF">ACFSQZ_09495</name>
</gene>
<dbReference type="PROSITE" id="PS00389">
    <property type="entry name" value="ATPASE_DELTA"/>
    <property type="match status" value="1"/>
</dbReference>
<accession>A0ABW5E6Z2</accession>
<keyword evidence="3" id="KW-0375">Hydrogen ion transport</keyword>
<evidence type="ECO:0000313" key="8">
    <source>
        <dbReference type="Proteomes" id="UP001597297"/>
    </source>
</evidence>
<evidence type="ECO:0000256" key="4">
    <source>
        <dbReference type="ARBA" id="ARBA00023065"/>
    </source>
</evidence>
<dbReference type="Proteomes" id="UP001597297">
    <property type="component" value="Unassembled WGS sequence"/>
</dbReference>
<name>A0ABW5E6Z2_9BACT</name>
<protein>
    <submittedName>
        <fullName evidence="7">FoF1 ATP synthase subunit delta</fullName>
    </submittedName>
</protein>
<keyword evidence="8" id="KW-1185">Reference proteome</keyword>
<reference evidence="8" key="1">
    <citation type="journal article" date="2019" name="Int. J. Syst. Evol. Microbiol.">
        <title>The Global Catalogue of Microorganisms (GCM) 10K type strain sequencing project: providing services to taxonomists for standard genome sequencing and annotation.</title>
        <authorList>
            <consortium name="The Broad Institute Genomics Platform"/>
            <consortium name="The Broad Institute Genome Sequencing Center for Infectious Disease"/>
            <person name="Wu L."/>
            <person name="Ma J."/>
        </authorList>
    </citation>
    <scope>NUCLEOTIDE SEQUENCE [LARGE SCALE GENOMIC DNA]</scope>
    <source>
        <strain evidence="8">JCM 16545</strain>
    </source>
</reference>
<dbReference type="InterPro" id="IPR020781">
    <property type="entry name" value="ATPase_OSCP/d_CS"/>
</dbReference>
<sequence>MKVTKDAAAAARRLYRLCNADGSLDEAKFRKVVKTVAERKPRNFRGILVTLKRLLEIDLAAKHVTVDSAEELDAATKDSIVAKLTTQHGNDLTFEYRVNSALLGGIRIRKGDDVWDGTLKTRLENIASAF</sequence>
<keyword evidence="5" id="KW-0472">Membrane</keyword>
<keyword evidence="6" id="KW-0066">ATP synthesis</keyword>
<comment type="subcellular location">
    <subcellularLocation>
        <location evidence="1">Membrane</location>
    </subcellularLocation>
</comment>